<dbReference type="Proteomes" id="UP000694844">
    <property type="component" value="Chromosome 5"/>
</dbReference>
<proteinExistence type="predicted"/>
<name>A0A8B8ESZ8_CRAVI</name>
<gene>
    <name evidence="4" type="primary">LOC111136490</name>
</gene>
<evidence type="ECO:0000313" key="4">
    <source>
        <dbReference type="RefSeq" id="XP_022343080.1"/>
    </source>
</evidence>
<dbReference type="AlphaFoldDB" id="A0A8B8ESZ8"/>
<feature type="compositionally biased region" description="Low complexity" evidence="1">
    <location>
        <begin position="265"/>
        <end position="475"/>
    </location>
</feature>
<dbReference type="GeneID" id="111136490"/>
<evidence type="ECO:0000313" key="3">
    <source>
        <dbReference type="Proteomes" id="UP000694844"/>
    </source>
</evidence>
<feature type="compositionally biased region" description="Low complexity" evidence="1">
    <location>
        <begin position="228"/>
        <end position="247"/>
    </location>
</feature>
<dbReference type="KEGG" id="cvn:111136490"/>
<sequence>MNGFTRNGYTESKEHIVRNGAHVWRPLWRDYLTEVNSEKESDGTSNTSQTISRRGKRGACLGRVTWSLIGTSLALLIIAVSSVPVILYFLEKDEYRYYKADATIELQGNYNGSLGNLSDPISLAFQGGFCQVMERSQKGKYAETYKGCLVNSIRNGSIKVAFTMFYESKETVTSDNVKTEIETFLKDSPETEFLSSFNVTIETDSLTVNIQTTGESSFQSETNNPRLSKPTPASTSTTISPTSQMTTDGGGETSDVLETTTIQIATSTGSKSSSTAGHETTITITTTSVPTTKDSPTSEDTSPTITTTTITTTESQPTTTTEQLTTSTTSSETADETSTTVDTKPTITTITTTTTNPTSQPTTPTEQQTTSTASSTNDDETATTVATKHTTTTITISTTTAESQPTLSTAKQTASTTSSTTTQGSTTTESQPTTATEQQTISTASSTTTEEITTTEHSITTTTTGTTESQATTNTEQQITITAEETTTTVDTKDTTNVNTVASTSNSLTFTTTDSQIVTSTSDLPATSSEMNTTTMKTSPVITYSSMSDTTTTTPASVVTSSSATSTTTSVNIISSSQSLEEISTTSDTPIQSNSHTLDSDENVTISTEASSTPTPQPIATAAVAMDPSYGEIGQIANHTCRVDVSSGHWSSVHLYQQQNDSWTEIAMIRKNENGTILTNDSIFTPTFAISGSHIDVIVIFNLTNFPSSKCSSRQYPFNCSARLTDESQFDAVANFSIIGPLTQPTIVLSRTIIRTNETTNTTYVGINATCNSTRDISEDISQRIAMEIRNETGVIISYADVESYNVTTANCGEFVFLHWMETFPYRPDYNGSLLTCYRETVTGRITSENITLIF</sequence>
<dbReference type="OrthoDB" id="6215017at2759"/>
<protein>
    <submittedName>
        <fullName evidence="4">Cell wall protein DAN4-like isoform X1</fullName>
    </submittedName>
</protein>
<feature type="region of interest" description="Disordered" evidence="1">
    <location>
        <begin position="214"/>
        <end position="475"/>
    </location>
</feature>
<reference evidence="4" key="1">
    <citation type="submission" date="2025-08" db="UniProtKB">
        <authorList>
            <consortium name="RefSeq"/>
        </authorList>
    </citation>
    <scope>IDENTIFICATION</scope>
    <source>
        <tissue evidence="4">Whole sample</tissue>
    </source>
</reference>
<feature type="compositionally biased region" description="Polar residues" evidence="1">
    <location>
        <begin position="214"/>
        <end position="226"/>
    </location>
</feature>
<accession>A0A8B8ESZ8</accession>
<feature type="region of interest" description="Disordered" evidence="1">
    <location>
        <begin position="581"/>
        <end position="617"/>
    </location>
</feature>
<organism evidence="3 4">
    <name type="scientific">Crassostrea virginica</name>
    <name type="common">Eastern oyster</name>
    <dbReference type="NCBI Taxonomy" id="6565"/>
    <lineage>
        <taxon>Eukaryota</taxon>
        <taxon>Metazoa</taxon>
        <taxon>Spiralia</taxon>
        <taxon>Lophotrochozoa</taxon>
        <taxon>Mollusca</taxon>
        <taxon>Bivalvia</taxon>
        <taxon>Autobranchia</taxon>
        <taxon>Pteriomorphia</taxon>
        <taxon>Ostreida</taxon>
        <taxon>Ostreoidea</taxon>
        <taxon>Ostreidae</taxon>
        <taxon>Crassostrea</taxon>
    </lineage>
</organism>
<keyword evidence="2" id="KW-1133">Transmembrane helix</keyword>
<evidence type="ECO:0000256" key="1">
    <source>
        <dbReference type="SAM" id="MobiDB-lite"/>
    </source>
</evidence>
<keyword evidence="2" id="KW-0812">Transmembrane</keyword>
<keyword evidence="2" id="KW-0472">Membrane</keyword>
<feature type="transmembrane region" description="Helical" evidence="2">
    <location>
        <begin position="64"/>
        <end position="90"/>
    </location>
</feature>
<feature type="compositionally biased region" description="Polar residues" evidence="1">
    <location>
        <begin position="588"/>
        <end position="614"/>
    </location>
</feature>
<keyword evidence="3" id="KW-1185">Reference proteome</keyword>
<evidence type="ECO:0000256" key="2">
    <source>
        <dbReference type="SAM" id="Phobius"/>
    </source>
</evidence>
<dbReference type="RefSeq" id="XP_022343080.1">
    <property type="nucleotide sequence ID" value="XM_022487372.1"/>
</dbReference>